<dbReference type="Pfam" id="PF08206">
    <property type="entry name" value="OB_RNB"/>
    <property type="match status" value="1"/>
</dbReference>
<dbReference type="CDD" id="cd04471">
    <property type="entry name" value="S1_RNase_R"/>
    <property type="match status" value="1"/>
</dbReference>
<dbReference type="NCBIfam" id="TIGR00358">
    <property type="entry name" value="3_prime_RNase"/>
    <property type="match status" value="1"/>
</dbReference>
<comment type="function">
    <text evidence="8">3'-5' exoribonuclease that releases 5'-nucleoside monophosphates and is involved in maturation of structured RNAs.</text>
</comment>
<dbReference type="Pfam" id="PF17876">
    <property type="entry name" value="CSD2"/>
    <property type="match status" value="1"/>
</dbReference>
<dbReference type="Gene3D" id="2.40.50.140">
    <property type="entry name" value="Nucleic acid-binding proteins"/>
    <property type="match status" value="3"/>
</dbReference>
<protein>
    <recommendedName>
        <fullName evidence="8">Ribonuclease R</fullName>
        <shortName evidence="8">RNase R</shortName>
        <ecNumber evidence="8">3.1.13.1</ecNumber>
    </recommendedName>
</protein>
<comment type="similarity">
    <text evidence="8">Belongs to the RNR ribonuclease family. RNase R subfamily.</text>
</comment>
<dbReference type="AlphaFoldDB" id="A0A410PWB8"/>
<evidence type="ECO:0000256" key="7">
    <source>
        <dbReference type="ARBA" id="ARBA00022884"/>
    </source>
</evidence>
<dbReference type="EC" id="3.1.13.1" evidence="8"/>
<dbReference type="PANTHER" id="PTHR23355">
    <property type="entry name" value="RIBONUCLEASE"/>
    <property type="match status" value="1"/>
</dbReference>
<dbReference type="InterPro" id="IPR013223">
    <property type="entry name" value="RNase_B_OB_dom"/>
</dbReference>
<dbReference type="SMART" id="SM00357">
    <property type="entry name" value="CSP"/>
    <property type="match status" value="2"/>
</dbReference>
<dbReference type="HAMAP" id="MF_01895">
    <property type="entry name" value="RNase_R"/>
    <property type="match status" value="1"/>
</dbReference>
<evidence type="ECO:0000256" key="4">
    <source>
        <dbReference type="ARBA" id="ARBA00022722"/>
    </source>
</evidence>
<dbReference type="InterPro" id="IPR003029">
    <property type="entry name" value="S1_domain"/>
</dbReference>
<dbReference type="GO" id="GO:0006402">
    <property type="term" value="P:mRNA catabolic process"/>
    <property type="evidence" value="ECO:0007669"/>
    <property type="project" value="TreeGrafter"/>
</dbReference>
<comment type="catalytic activity">
    <reaction evidence="1 8">
        <text>Exonucleolytic cleavage in the 3'- to 5'-direction to yield nucleoside 5'-phosphates.</text>
        <dbReference type="EC" id="3.1.13.1"/>
    </reaction>
</comment>
<evidence type="ECO:0000256" key="8">
    <source>
        <dbReference type="HAMAP-Rule" id="MF_01895"/>
    </source>
</evidence>
<dbReference type="SMART" id="SM00955">
    <property type="entry name" value="RNB"/>
    <property type="match status" value="1"/>
</dbReference>
<organism evidence="12 13">
    <name type="scientific">Aminipila luticellarii</name>
    <dbReference type="NCBI Taxonomy" id="2507160"/>
    <lineage>
        <taxon>Bacteria</taxon>
        <taxon>Bacillati</taxon>
        <taxon>Bacillota</taxon>
        <taxon>Clostridia</taxon>
        <taxon>Peptostreptococcales</taxon>
        <taxon>Anaerovoracaceae</taxon>
        <taxon>Aminipila</taxon>
    </lineage>
</organism>
<gene>
    <name evidence="8 12" type="primary">rnr</name>
    <name evidence="12" type="ORF">EQM06_08270</name>
</gene>
<dbReference type="Pfam" id="PF00773">
    <property type="entry name" value="RNB"/>
    <property type="match status" value="1"/>
</dbReference>
<dbReference type="PANTHER" id="PTHR23355:SF9">
    <property type="entry name" value="DIS3-LIKE EXONUCLEASE 2"/>
    <property type="match status" value="1"/>
</dbReference>
<evidence type="ECO:0000313" key="13">
    <source>
        <dbReference type="Proteomes" id="UP000287601"/>
    </source>
</evidence>
<evidence type="ECO:0000313" key="12">
    <source>
        <dbReference type="EMBL" id="QAT43215.1"/>
    </source>
</evidence>
<dbReference type="InterPro" id="IPR040476">
    <property type="entry name" value="CSD2"/>
</dbReference>
<dbReference type="InterPro" id="IPR001900">
    <property type="entry name" value="RNase_II/R"/>
</dbReference>
<dbReference type="GO" id="GO:0005829">
    <property type="term" value="C:cytosol"/>
    <property type="evidence" value="ECO:0007669"/>
    <property type="project" value="TreeGrafter"/>
</dbReference>
<dbReference type="OrthoDB" id="9764149at2"/>
<dbReference type="Proteomes" id="UP000287601">
    <property type="component" value="Chromosome"/>
</dbReference>
<evidence type="ECO:0000256" key="6">
    <source>
        <dbReference type="ARBA" id="ARBA00022839"/>
    </source>
</evidence>
<sequence length="704" mass="80480">MLFKMKLWYTEHMSKIIMDKKKKEKQKSGVPFIKRRSSSHKKEETVQGILLKNKKGFGFVTPEPSEESPESEKEKQDIFIAGKNLNGAMNGDLVSVVLSAKEKDNRSREGVIDKIISHGVKEIVGTFEKNKRFGFVVPDDKHFTNEDVFVKKSDWKNAETGDKVVVQITKYPEEGNNAEGKITEIISRFGETGGDIKALIRQYNLFQTFPSRVNAEAKAVSKVKQQGEEGFEAIREEERKGRTDLRQKKIITIDGADAKDLDDAISIEKLSNGNYLLGVHIADVSHYVAEDGPMDKEALKRGTSVYLVDQVIPMLPKALSNGICSLNEGVDRLTLSISMEIDSTGEVVRHDIFKSIIHSAHRMVYDDVSDMLEKNAVDLISKYDDIYKDILSMKELADILHKRRDLRGSLDFDFDEAYITLDDAGIPVTVETAERRIANQIIEEFMLIANETIAEHFYWMEVPFVYRVHEKPAPDRMDEFKNFVRGFGIAIKGNTENIHPKILSDILKEVKGQSYENVVNTVMLRSMKKAFYDVSCDGHFGLGVKYYCHFTSPIRRYPDLIIHRIIKEIIDGGVSEKRNKQLRKKADMASDLSSKAERHAQELEREVEKLKKTEYMSYHIGECFEGVISGITTYGFYVELPNTIEGLVRIESLKDDYYDYEQAKYRFIGQRTNKIFTLGDKVKIQVLRANVEDREIDFAMAEEK</sequence>
<evidence type="ECO:0000256" key="2">
    <source>
        <dbReference type="ARBA" id="ARBA00004496"/>
    </source>
</evidence>
<dbReference type="InterPro" id="IPR050180">
    <property type="entry name" value="RNR_Ribonuclease"/>
</dbReference>
<comment type="subcellular location">
    <subcellularLocation>
        <location evidence="2 8">Cytoplasm</location>
    </subcellularLocation>
</comment>
<name>A0A410PWB8_9FIRM</name>
<keyword evidence="6 8" id="KW-0269">Exonuclease</keyword>
<dbReference type="SMART" id="SM00316">
    <property type="entry name" value="S1"/>
    <property type="match status" value="1"/>
</dbReference>
<keyword evidence="3 8" id="KW-0963">Cytoplasm</keyword>
<dbReference type="KEGG" id="amij:EQM06_08270"/>
<dbReference type="PROSITE" id="PS50126">
    <property type="entry name" value="S1"/>
    <property type="match status" value="1"/>
</dbReference>
<dbReference type="NCBIfam" id="TIGR02063">
    <property type="entry name" value="RNase_R"/>
    <property type="match status" value="1"/>
</dbReference>
<evidence type="ECO:0000259" key="11">
    <source>
        <dbReference type="PROSITE" id="PS50126"/>
    </source>
</evidence>
<dbReference type="GO" id="GO:0008859">
    <property type="term" value="F:exoribonuclease II activity"/>
    <property type="evidence" value="ECO:0007669"/>
    <property type="project" value="UniProtKB-UniRule"/>
</dbReference>
<feature type="region of interest" description="Disordered" evidence="10">
    <location>
        <begin position="20"/>
        <end position="45"/>
    </location>
</feature>
<dbReference type="InterPro" id="IPR011805">
    <property type="entry name" value="RNase_R"/>
</dbReference>
<feature type="coiled-coil region" evidence="9">
    <location>
        <begin position="586"/>
        <end position="613"/>
    </location>
</feature>
<dbReference type="InterPro" id="IPR004476">
    <property type="entry name" value="RNase_II/RNase_R"/>
</dbReference>
<proteinExistence type="inferred from homology"/>
<dbReference type="GO" id="GO:0003723">
    <property type="term" value="F:RNA binding"/>
    <property type="evidence" value="ECO:0007669"/>
    <property type="project" value="UniProtKB-UniRule"/>
</dbReference>
<dbReference type="InterPro" id="IPR012340">
    <property type="entry name" value="NA-bd_OB-fold"/>
</dbReference>
<keyword evidence="9" id="KW-0175">Coiled coil</keyword>
<dbReference type="Pfam" id="PF00575">
    <property type="entry name" value="S1"/>
    <property type="match status" value="1"/>
</dbReference>
<evidence type="ECO:0000256" key="10">
    <source>
        <dbReference type="SAM" id="MobiDB-lite"/>
    </source>
</evidence>
<dbReference type="InterPro" id="IPR011129">
    <property type="entry name" value="CSD"/>
</dbReference>
<evidence type="ECO:0000256" key="3">
    <source>
        <dbReference type="ARBA" id="ARBA00022490"/>
    </source>
</evidence>
<dbReference type="SUPFAM" id="SSF50249">
    <property type="entry name" value="Nucleic acid-binding proteins"/>
    <property type="match status" value="4"/>
</dbReference>
<evidence type="ECO:0000256" key="9">
    <source>
        <dbReference type="SAM" id="Coils"/>
    </source>
</evidence>
<accession>A0A410PWB8</accession>
<evidence type="ECO:0000256" key="1">
    <source>
        <dbReference type="ARBA" id="ARBA00001849"/>
    </source>
</evidence>
<dbReference type="EMBL" id="CP035281">
    <property type="protein sequence ID" value="QAT43215.1"/>
    <property type="molecule type" value="Genomic_DNA"/>
</dbReference>
<evidence type="ECO:0000256" key="5">
    <source>
        <dbReference type="ARBA" id="ARBA00022801"/>
    </source>
</evidence>
<keyword evidence="4 8" id="KW-0540">Nuclease</keyword>
<reference evidence="12 13" key="1">
    <citation type="submission" date="2019-01" db="EMBL/GenBank/DDBJ databases">
        <title>Draft genomes of a novel of Aminipila strains.</title>
        <authorList>
            <person name="Ma S."/>
        </authorList>
    </citation>
    <scope>NUCLEOTIDE SEQUENCE [LARGE SCALE GENOMIC DNA]</scope>
    <source>
        <strain evidence="13">JN-39</strain>
    </source>
</reference>
<keyword evidence="13" id="KW-1185">Reference proteome</keyword>
<keyword evidence="5 8" id="KW-0378">Hydrolase</keyword>
<feature type="domain" description="S1 motif" evidence="11">
    <location>
        <begin position="621"/>
        <end position="701"/>
    </location>
</feature>
<keyword evidence="7 8" id="KW-0694">RNA-binding</keyword>